<reference evidence="8" key="1">
    <citation type="submission" date="2022-11" db="EMBL/GenBank/DDBJ databases">
        <title>Draft genome sequence of Hoeflea poritis E7-10 and Hoeflea prorocentri PM5-8, separated from scleractinian coral Porites lutea and marine dinoflagellate.</title>
        <authorList>
            <person name="Zhang G."/>
            <person name="Wei Q."/>
            <person name="Cai L."/>
        </authorList>
    </citation>
    <scope>NUCLEOTIDE SEQUENCE</scope>
    <source>
        <strain evidence="8">PM5-8</strain>
    </source>
</reference>
<dbReference type="AlphaFoldDB" id="A0A9X3UF13"/>
<name>A0A9X3UF13_9HYPH</name>
<dbReference type="PANTHER" id="PTHR42794">
    <property type="entry name" value="HEMIN IMPORT ATP-BINDING PROTEIN HMUV"/>
    <property type="match status" value="1"/>
</dbReference>
<dbReference type="GO" id="GO:0016887">
    <property type="term" value="F:ATP hydrolysis activity"/>
    <property type="evidence" value="ECO:0007669"/>
    <property type="project" value="InterPro"/>
</dbReference>
<evidence type="ECO:0000256" key="6">
    <source>
        <dbReference type="ARBA" id="ARBA00037066"/>
    </source>
</evidence>
<evidence type="ECO:0000256" key="2">
    <source>
        <dbReference type="ARBA" id="ARBA00022448"/>
    </source>
</evidence>
<dbReference type="PROSITE" id="PS50893">
    <property type="entry name" value="ABC_TRANSPORTER_2"/>
    <property type="match status" value="1"/>
</dbReference>
<evidence type="ECO:0000256" key="3">
    <source>
        <dbReference type="ARBA" id="ARBA00022741"/>
    </source>
</evidence>
<dbReference type="Pfam" id="PF00005">
    <property type="entry name" value="ABC_tran"/>
    <property type="match status" value="1"/>
</dbReference>
<dbReference type="InterPro" id="IPR003593">
    <property type="entry name" value="AAA+_ATPase"/>
</dbReference>
<dbReference type="SMART" id="SM00382">
    <property type="entry name" value="AAA"/>
    <property type="match status" value="1"/>
</dbReference>
<proteinExistence type="inferred from homology"/>
<keyword evidence="2" id="KW-0813">Transport</keyword>
<keyword evidence="3" id="KW-0547">Nucleotide-binding</keyword>
<evidence type="ECO:0000256" key="1">
    <source>
        <dbReference type="ARBA" id="ARBA00005417"/>
    </source>
</evidence>
<dbReference type="NCBIfam" id="NF010068">
    <property type="entry name" value="PRK13548.1"/>
    <property type="match status" value="1"/>
</dbReference>
<dbReference type="CDD" id="cd03214">
    <property type="entry name" value="ABC_Iron-Siderophores_B12_Hemin"/>
    <property type="match status" value="1"/>
</dbReference>
<dbReference type="SUPFAM" id="SSF52540">
    <property type="entry name" value="P-loop containing nucleoside triphosphate hydrolases"/>
    <property type="match status" value="1"/>
</dbReference>
<organism evidence="8 9">
    <name type="scientific">Hoeflea prorocentri</name>
    <dbReference type="NCBI Taxonomy" id="1922333"/>
    <lineage>
        <taxon>Bacteria</taxon>
        <taxon>Pseudomonadati</taxon>
        <taxon>Pseudomonadota</taxon>
        <taxon>Alphaproteobacteria</taxon>
        <taxon>Hyphomicrobiales</taxon>
        <taxon>Rhizobiaceae</taxon>
        <taxon>Hoeflea</taxon>
    </lineage>
</organism>
<comment type="similarity">
    <text evidence="1">Belongs to the ABC transporter superfamily.</text>
</comment>
<dbReference type="InterPro" id="IPR027417">
    <property type="entry name" value="P-loop_NTPase"/>
</dbReference>
<evidence type="ECO:0000313" key="8">
    <source>
        <dbReference type="EMBL" id="MDA5397475.1"/>
    </source>
</evidence>
<accession>A0A9X3UF13</accession>
<dbReference type="PROSITE" id="PS00211">
    <property type="entry name" value="ABC_TRANSPORTER_1"/>
    <property type="match status" value="1"/>
</dbReference>
<dbReference type="GO" id="GO:0005524">
    <property type="term" value="F:ATP binding"/>
    <property type="evidence" value="ECO:0007669"/>
    <property type="project" value="UniProtKB-KW"/>
</dbReference>
<dbReference type="InterPro" id="IPR017871">
    <property type="entry name" value="ABC_transporter-like_CS"/>
</dbReference>
<keyword evidence="5" id="KW-1278">Translocase</keyword>
<evidence type="ECO:0000259" key="7">
    <source>
        <dbReference type="PROSITE" id="PS50893"/>
    </source>
</evidence>
<dbReference type="RefSeq" id="WP_267988936.1">
    <property type="nucleotide sequence ID" value="NZ_JAPJZI010000001.1"/>
</dbReference>
<protein>
    <submittedName>
        <fullName evidence="8">Heme ABC transporter ATP-binding protein</fullName>
    </submittedName>
</protein>
<evidence type="ECO:0000256" key="5">
    <source>
        <dbReference type="ARBA" id="ARBA00022967"/>
    </source>
</evidence>
<dbReference type="Gene3D" id="3.40.50.300">
    <property type="entry name" value="P-loop containing nucleotide triphosphate hydrolases"/>
    <property type="match status" value="1"/>
</dbReference>
<keyword evidence="9" id="KW-1185">Reference proteome</keyword>
<feature type="domain" description="ABC transporter" evidence="7">
    <location>
        <begin position="2"/>
        <end position="242"/>
    </location>
</feature>
<keyword evidence="4 8" id="KW-0067">ATP-binding</keyword>
<gene>
    <name evidence="8" type="ORF">OQ273_02715</name>
</gene>
<comment type="function">
    <text evidence="6">Part of the ABC transporter complex HmuTUV involved in hemin import. Responsible for energy coupling to the transport system.</text>
</comment>
<sequence length="275" mass="30349">MIEVNKTTVHIGRKPIVENASFRASAGEITTIIGPNGSGKTTLLRAVSGDLAYSGSVRFYGREIAKHQPWEMALWRAVLPQISHLSFPFTVREVVRFGLTTGRSGVPVQVAERLVEQALERVDLEGFVGRFYQELSGGEQQRVQLARVLCQVWEPVFDNRSRFLFLDEPISSLDIRHQLIIMDIARDYVRKGGGVLAVLHDLNLTSMYSDKVLAMKGGRCVEFGAPSKVIKTDLLRSVFDCDLQVDQAPRDTTFVLPQSAMANGVASAGQSAARS</sequence>
<dbReference type="PANTHER" id="PTHR42794:SF1">
    <property type="entry name" value="HEMIN IMPORT ATP-BINDING PROTEIN HMUV"/>
    <property type="match status" value="1"/>
</dbReference>
<dbReference type="EMBL" id="JAPJZI010000001">
    <property type="protein sequence ID" value="MDA5397475.1"/>
    <property type="molecule type" value="Genomic_DNA"/>
</dbReference>
<evidence type="ECO:0000256" key="4">
    <source>
        <dbReference type="ARBA" id="ARBA00022840"/>
    </source>
</evidence>
<comment type="caution">
    <text evidence="8">The sequence shown here is derived from an EMBL/GenBank/DDBJ whole genome shotgun (WGS) entry which is preliminary data.</text>
</comment>
<dbReference type="Proteomes" id="UP001151234">
    <property type="component" value="Unassembled WGS sequence"/>
</dbReference>
<evidence type="ECO:0000313" key="9">
    <source>
        <dbReference type="Proteomes" id="UP001151234"/>
    </source>
</evidence>
<dbReference type="InterPro" id="IPR003439">
    <property type="entry name" value="ABC_transporter-like_ATP-bd"/>
</dbReference>